<reference evidence="1 2" key="1">
    <citation type="submission" date="2019-03" db="EMBL/GenBank/DDBJ databases">
        <title>Genomics of glacier-inhabiting Cryobacterium strains.</title>
        <authorList>
            <person name="Liu Q."/>
            <person name="Xin Y.-H."/>
        </authorList>
    </citation>
    <scope>NUCLEOTIDE SEQUENCE [LARGE SCALE GENOMIC DNA]</scope>
    <source>
        <strain evidence="1 2">MDB2-B</strain>
    </source>
</reference>
<dbReference type="RefSeq" id="WP_134535110.1">
    <property type="nucleotide sequence ID" value="NZ_SOFG01000016.1"/>
</dbReference>
<evidence type="ECO:0000313" key="2">
    <source>
        <dbReference type="Proteomes" id="UP000297608"/>
    </source>
</evidence>
<dbReference type="EMBL" id="SOFG01000016">
    <property type="protein sequence ID" value="TFB85816.1"/>
    <property type="molecule type" value="Genomic_DNA"/>
</dbReference>
<comment type="caution">
    <text evidence="1">The sequence shown here is derived from an EMBL/GenBank/DDBJ whole genome shotgun (WGS) entry which is preliminary data.</text>
</comment>
<dbReference type="Proteomes" id="UP000297608">
    <property type="component" value="Unassembled WGS sequence"/>
</dbReference>
<evidence type="ECO:0000313" key="1">
    <source>
        <dbReference type="EMBL" id="TFB85816.1"/>
    </source>
</evidence>
<accession>A0ABY2IDH9</accession>
<keyword evidence="2" id="KW-1185">Reference proteome</keyword>
<gene>
    <name evidence="1" type="ORF">E3O44_12505</name>
</gene>
<protein>
    <submittedName>
        <fullName evidence="1">Uncharacterized protein</fullName>
    </submittedName>
</protein>
<sequence length="95" mass="10220">MVSDISGTEAPEDDFVQLVVRNHKAVDEAKQLDVLPGEIAALKEAADLVILEVKNNGDSRQIVTTLAEFRKVVPDEIIVGAQGTRGRRIGVSPKA</sequence>
<organism evidence="1 2">
    <name type="scientific">Cryobacterium algoricola</name>
    <dbReference type="NCBI Taxonomy" id="1259183"/>
    <lineage>
        <taxon>Bacteria</taxon>
        <taxon>Bacillati</taxon>
        <taxon>Actinomycetota</taxon>
        <taxon>Actinomycetes</taxon>
        <taxon>Micrococcales</taxon>
        <taxon>Microbacteriaceae</taxon>
        <taxon>Cryobacterium</taxon>
    </lineage>
</organism>
<proteinExistence type="predicted"/>
<name>A0ABY2IDH9_9MICO</name>